<feature type="region of interest" description="Disordered" evidence="1">
    <location>
        <begin position="1"/>
        <end position="25"/>
    </location>
</feature>
<feature type="compositionally biased region" description="Basic residues" evidence="1">
    <location>
        <begin position="114"/>
        <end position="133"/>
    </location>
</feature>
<dbReference type="AlphaFoldDB" id="A0AAD9J6X1"/>
<organism evidence="2 3">
    <name type="scientific">Paralvinella palmiformis</name>
    <dbReference type="NCBI Taxonomy" id="53620"/>
    <lineage>
        <taxon>Eukaryota</taxon>
        <taxon>Metazoa</taxon>
        <taxon>Spiralia</taxon>
        <taxon>Lophotrochozoa</taxon>
        <taxon>Annelida</taxon>
        <taxon>Polychaeta</taxon>
        <taxon>Sedentaria</taxon>
        <taxon>Canalipalpata</taxon>
        <taxon>Terebellida</taxon>
        <taxon>Terebelliformia</taxon>
        <taxon>Alvinellidae</taxon>
        <taxon>Paralvinella</taxon>
    </lineage>
</organism>
<proteinExistence type="predicted"/>
<comment type="caution">
    <text evidence="2">The sequence shown here is derived from an EMBL/GenBank/DDBJ whole genome shotgun (WGS) entry which is preliminary data.</text>
</comment>
<evidence type="ECO:0000256" key="1">
    <source>
        <dbReference type="SAM" id="MobiDB-lite"/>
    </source>
</evidence>
<reference evidence="2" key="1">
    <citation type="journal article" date="2023" name="Mol. Biol. Evol.">
        <title>Third-Generation Sequencing Reveals the Adaptive Role of the Epigenome in Three Deep-Sea Polychaetes.</title>
        <authorList>
            <person name="Perez M."/>
            <person name="Aroh O."/>
            <person name="Sun Y."/>
            <person name="Lan Y."/>
            <person name="Juniper S.K."/>
            <person name="Young C.R."/>
            <person name="Angers B."/>
            <person name="Qian P.Y."/>
        </authorList>
    </citation>
    <scope>NUCLEOTIDE SEQUENCE</scope>
    <source>
        <strain evidence="2">P08H-3</strain>
    </source>
</reference>
<protein>
    <submittedName>
        <fullName evidence="2">Uncharacterized protein</fullName>
    </submittedName>
</protein>
<evidence type="ECO:0000313" key="3">
    <source>
        <dbReference type="Proteomes" id="UP001208570"/>
    </source>
</evidence>
<dbReference type="Proteomes" id="UP001208570">
    <property type="component" value="Unassembled WGS sequence"/>
</dbReference>
<feature type="region of interest" description="Disordered" evidence="1">
    <location>
        <begin position="114"/>
        <end position="164"/>
    </location>
</feature>
<accession>A0AAD9J6X1</accession>
<name>A0AAD9J6X1_9ANNE</name>
<dbReference type="EMBL" id="JAODUP010000561">
    <property type="protein sequence ID" value="KAK2147302.1"/>
    <property type="molecule type" value="Genomic_DNA"/>
</dbReference>
<keyword evidence="3" id="KW-1185">Reference proteome</keyword>
<evidence type="ECO:0000313" key="2">
    <source>
        <dbReference type="EMBL" id="KAK2147302.1"/>
    </source>
</evidence>
<sequence length="216" mass="25377">MARERRHVLPQEEKKSPASKGRRRFRIKRTRKDNYVSIEDEREESVALLDDAGNDWKAVPYMASLSLEDQILSDQEATWNVHPNRQIGDGIWRPDATDSFNRSVECLHQAAGKNKRKRSLKIRSKKNNKKTAPKHYQQLRSSVDHLEDVTSANKKRTSRRTKQVKRRLWRICKSGWKTMKSGLVHYSKGPVIRAKFNPVLRRYEDGFKEFEEMDVS</sequence>
<gene>
    <name evidence="2" type="ORF">LSH36_561g03030</name>
</gene>
<feature type="compositionally biased region" description="Basic residues" evidence="1">
    <location>
        <begin position="153"/>
        <end position="164"/>
    </location>
</feature>
<feature type="compositionally biased region" description="Basic and acidic residues" evidence="1">
    <location>
        <begin position="1"/>
        <end position="16"/>
    </location>
</feature>